<dbReference type="InterPro" id="IPR015422">
    <property type="entry name" value="PyrdxlP-dep_Trfase_small"/>
</dbReference>
<keyword evidence="4 10" id="KW-0808">Transferase</keyword>
<dbReference type="InterPro" id="IPR015424">
    <property type="entry name" value="PyrdxlP-dep_Trfase"/>
</dbReference>
<dbReference type="PIRSF" id="PIRSF005572">
    <property type="entry name" value="NifS"/>
    <property type="match status" value="1"/>
</dbReference>
<proteinExistence type="inferred from homology"/>
<feature type="binding site" evidence="10">
    <location>
        <position position="241"/>
    </location>
    <ligand>
        <name>pyridoxal 5'-phosphate</name>
        <dbReference type="ChEBI" id="CHEBI:597326"/>
    </ligand>
</feature>
<comment type="subunit">
    <text evidence="10">Homodimer. Forms a heterotetramer with IscU, interacts with other sulfur acceptors.</text>
</comment>
<feature type="domain" description="Aminotransferase class V" evidence="12">
    <location>
        <begin position="5"/>
        <end position="368"/>
    </location>
</feature>
<feature type="active site" description="Cysteine persulfide intermediate" evidence="10">
    <location>
        <position position="328"/>
    </location>
</feature>
<comment type="catalytic activity">
    <reaction evidence="9 10">
        <text>(sulfur carrier)-H + L-cysteine = (sulfur carrier)-SH + L-alanine</text>
        <dbReference type="Rhea" id="RHEA:43892"/>
        <dbReference type="Rhea" id="RHEA-COMP:14737"/>
        <dbReference type="Rhea" id="RHEA-COMP:14739"/>
        <dbReference type="ChEBI" id="CHEBI:29917"/>
        <dbReference type="ChEBI" id="CHEBI:35235"/>
        <dbReference type="ChEBI" id="CHEBI:57972"/>
        <dbReference type="ChEBI" id="CHEBI:64428"/>
        <dbReference type="EC" id="2.8.1.7"/>
    </reaction>
</comment>
<keyword evidence="8 10" id="KW-0411">Iron-sulfur</keyword>
<keyword evidence="7 10" id="KW-0408">Iron</keyword>
<dbReference type="InterPro" id="IPR015421">
    <property type="entry name" value="PyrdxlP-dep_Trfase_major"/>
</dbReference>
<dbReference type="EC" id="2.8.1.7" evidence="10"/>
<evidence type="ECO:0000256" key="8">
    <source>
        <dbReference type="ARBA" id="ARBA00023014"/>
    </source>
</evidence>
<reference evidence="13 14" key="1">
    <citation type="submission" date="2024-03" db="EMBL/GenBank/DDBJ databases">
        <title>Human intestinal bacterial collection.</title>
        <authorList>
            <person name="Pauvert C."/>
            <person name="Hitch T.C.A."/>
            <person name="Clavel T."/>
        </authorList>
    </citation>
    <scope>NUCLEOTIDE SEQUENCE [LARGE SCALE GENOMIC DNA]</scope>
    <source>
        <strain evidence="13 14">CLA-AP-H34</strain>
    </source>
</reference>
<dbReference type="Gene3D" id="3.40.640.10">
    <property type="entry name" value="Type I PLP-dependent aspartate aminotransferase-like (Major domain)"/>
    <property type="match status" value="1"/>
</dbReference>
<name>A0ABV1ERR9_9FIRM</name>
<keyword evidence="5 10" id="KW-0479">Metal-binding</keyword>
<evidence type="ECO:0000256" key="6">
    <source>
        <dbReference type="ARBA" id="ARBA00022898"/>
    </source>
</evidence>
<keyword evidence="6 10" id="KW-0663">Pyridoxal phosphate</keyword>
<evidence type="ECO:0000256" key="9">
    <source>
        <dbReference type="ARBA" id="ARBA00050776"/>
    </source>
</evidence>
<dbReference type="InterPro" id="IPR020578">
    <property type="entry name" value="Aminotrans_V_PyrdxlP_BS"/>
</dbReference>
<dbReference type="InterPro" id="IPR017772">
    <property type="entry name" value="Cys_deSase_NifS_bac/arc"/>
</dbReference>
<dbReference type="PANTHER" id="PTHR11601:SF34">
    <property type="entry name" value="CYSTEINE DESULFURASE"/>
    <property type="match status" value="1"/>
</dbReference>
<dbReference type="SUPFAM" id="SSF53383">
    <property type="entry name" value="PLP-dependent transferases"/>
    <property type="match status" value="1"/>
</dbReference>
<accession>A0ABV1ERR9</accession>
<comment type="function">
    <text evidence="10">Master enzyme that delivers sulfur to a number of partners involved in Fe-S cluster assembly, tRNA modification or cofactor biosynthesis. Catalyzes the removal of elemental sulfur atoms from cysteine to produce alanine. Functions as a sulfur delivery protein for Fe-S cluster synthesis onto IscU, an Fe-S scaffold assembly protein, as well as other S acceptor proteins.</text>
</comment>
<dbReference type="GO" id="GO:0031071">
    <property type="term" value="F:cysteine desulfurase activity"/>
    <property type="evidence" value="ECO:0007669"/>
    <property type="project" value="UniProtKB-EC"/>
</dbReference>
<dbReference type="InterPro" id="IPR000192">
    <property type="entry name" value="Aminotrans_V_dom"/>
</dbReference>
<feature type="binding site" description="via persulfide group" evidence="10">
    <location>
        <position position="328"/>
    </location>
    <ligand>
        <name>[2Fe-2S] cluster</name>
        <dbReference type="ChEBI" id="CHEBI:190135"/>
        <note>ligand shared with IscU</note>
    </ligand>
</feature>
<gene>
    <name evidence="13" type="primary">nifS</name>
    <name evidence="10" type="synonym">iscS</name>
    <name evidence="13" type="ORF">WMO45_05305</name>
</gene>
<comment type="pathway">
    <text evidence="10">Cofactor biosynthesis; iron-sulfur cluster biosynthesis.</text>
</comment>
<dbReference type="InterPro" id="IPR010240">
    <property type="entry name" value="Cys_deSase_IscS"/>
</dbReference>
<comment type="cofactor">
    <cofactor evidence="1 10 11">
        <name>pyridoxal 5'-phosphate</name>
        <dbReference type="ChEBI" id="CHEBI:597326"/>
    </cofactor>
</comment>
<feature type="binding site" evidence="10">
    <location>
        <position position="155"/>
    </location>
    <ligand>
        <name>pyridoxal 5'-phosphate</name>
        <dbReference type="ChEBI" id="CHEBI:597326"/>
    </ligand>
</feature>
<evidence type="ECO:0000256" key="3">
    <source>
        <dbReference type="ARBA" id="ARBA00022490"/>
    </source>
</evidence>
<comment type="subcellular location">
    <subcellularLocation>
        <location evidence="10">Cytoplasm</location>
    </subcellularLocation>
</comment>
<evidence type="ECO:0000256" key="1">
    <source>
        <dbReference type="ARBA" id="ARBA00001933"/>
    </source>
</evidence>
<dbReference type="EMBL" id="JBBMFT010000002">
    <property type="protein sequence ID" value="MEQ2455933.1"/>
    <property type="molecule type" value="Genomic_DNA"/>
</dbReference>
<sequence>MSRFIYADHAATTAVTDTALKAMLPYFTQEYGNPSSLYRFAQQAKSDLDQARATVAQCLNAQPEEIYFTSGGTEADNWALRGVTELMALRGKKTGHIITSAIEHHAVLHTAQYLEKQGYEVTYLPVDGQGRVDPAAVQAAIRPDTILISIMAANNEIGTVEPIAEIGAIARAHKVLFHTDAVQAAGHIPVDVQAWNVDLLSLSGHKFGGPKGVGALYMKKPLRLPALIQGGGQEGGRRSGTENVPGAVGMAAALREAVDRLGVESPRLAGLRDRLIQGLTALPYTRLTGDPVNRLPGTASFVFEGVEGEALLLHLDAKGICASSGSACSSASLDPSHVLLAIGLPHAIAHGSLRLSLGPENTEADVERILEEVPRVVEYLRQLSPVWDAAAQKPTWDVE</sequence>
<evidence type="ECO:0000256" key="4">
    <source>
        <dbReference type="ARBA" id="ARBA00022679"/>
    </source>
</evidence>
<keyword evidence="3 10" id="KW-0963">Cytoplasm</keyword>
<dbReference type="PANTHER" id="PTHR11601">
    <property type="entry name" value="CYSTEINE DESULFURYLASE FAMILY MEMBER"/>
    <property type="match status" value="1"/>
</dbReference>
<evidence type="ECO:0000256" key="10">
    <source>
        <dbReference type="HAMAP-Rule" id="MF_00331"/>
    </source>
</evidence>
<dbReference type="Pfam" id="PF00266">
    <property type="entry name" value="Aminotran_5"/>
    <property type="match status" value="1"/>
</dbReference>
<evidence type="ECO:0000256" key="2">
    <source>
        <dbReference type="ARBA" id="ARBA00006490"/>
    </source>
</evidence>
<keyword evidence="10" id="KW-0001">2Fe-2S</keyword>
<evidence type="ECO:0000256" key="7">
    <source>
        <dbReference type="ARBA" id="ARBA00023004"/>
    </source>
</evidence>
<evidence type="ECO:0000256" key="5">
    <source>
        <dbReference type="ARBA" id="ARBA00022723"/>
    </source>
</evidence>
<evidence type="ECO:0000259" key="12">
    <source>
        <dbReference type="Pfam" id="PF00266"/>
    </source>
</evidence>
<evidence type="ECO:0000313" key="13">
    <source>
        <dbReference type="EMBL" id="MEQ2455933.1"/>
    </source>
</evidence>
<comment type="caution">
    <text evidence="13">The sequence shown here is derived from an EMBL/GenBank/DDBJ whole genome shotgun (WGS) entry which is preliminary data.</text>
</comment>
<dbReference type="RefSeq" id="WP_349139529.1">
    <property type="nucleotide sequence ID" value="NZ_JBBMFT010000002.1"/>
</dbReference>
<dbReference type="Gene3D" id="1.10.260.50">
    <property type="match status" value="1"/>
</dbReference>
<comment type="similarity">
    <text evidence="2 10">Belongs to the class-V pyridoxal-phosphate-dependent aminotransferase family. NifS/IscS subfamily.</text>
</comment>
<feature type="binding site" evidence="10">
    <location>
        <begin position="72"/>
        <end position="73"/>
    </location>
    <ligand>
        <name>pyridoxal 5'-phosphate</name>
        <dbReference type="ChEBI" id="CHEBI:597326"/>
    </ligand>
</feature>
<feature type="binding site" evidence="10">
    <location>
        <begin position="203"/>
        <end position="205"/>
    </location>
    <ligand>
        <name>pyridoxal 5'-phosphate</name>
        <dbReference type="ChEBI" id="CHEBI:597326"/>
    </ligand>
</feature>
<dbReference type="HAMAP" id="MF_00331">
    <property type="entry name" value="Cys_desulf_IscS"/>
    <property type="match status" value="1"/>
</dbReference>
<feature type="modified residue" description="N6-(pyridoxal phosphate)lysine" evidence="10">
    <location>
        <position position="206"/>
    </location>
</feature>
<dbReference type="Gene3D" id="3.90.1150.10">
    <property type="entry name" value="Aspartate Aminotransferase, domain 1"/>
    <property type="match status" value="1"/>
</dbReference>
<protein>
    <recommendedName>
        <fullName evidence="10">Cysteine desulfurase IscS</fullName>
        <ecNumber evidence="10">2.8.1.7</ecNumber>
    </recommendedName>
</protein>
<evidence type="ECO:0000313" key="14">
    <source>
        <dbReference type="Proteomes" id="UP001440599"/>
    </source>
</evidence>
<dbReference type="NCBIfam" id="TIGR03402">
    <property type="entry name" value="FeS_nifS"/>
    <property type="match status" value="1"/>
</dbReference>
<keyword evidence="14" id="KW-1185">Reference proteome</keyword>
<feature type="binding site" evidence="10">
    <location>
        <position position="183"/>
    </location>
    <ligand>
        <name>pyridoxal 5'-phosphate</name>
        <dbReference type="ChEBI" id="CHEBI:597326"/>
    </ligand>
</feature>
<dbReference type="PROSITE" id="PS00595">
    <property type="entry name" value="AA_TRANSFER_CLASS_5"/>
    <property type="match status" value="1"/>
</dbReference>
<dbReference type="InterPro" id="IPR016454">
    <property type="entry name" value="Cysteine_dSase"/>
</dbReference>
<evidence type="ECO:0000256" key="11">
    <source>
        <dbReference type="RuleBase" id="RU004504"/>
    </source>
</evidence>
<dbReference type="Proteomes" id="UP001440599">
    <property type="component" value="Unassembled WGS sequence"/>
</dbReference>
<organism evidence="13 14">
    <name type="scientific">Flavonifractor hominis</name>
    <dbReference type="NCBI Taxonomy" id="3133178"/>
    <lineage>
        <taxon>Bacteria</taxon>
        <taxon>Bacillati</taxon>
        <taxon>Bacillota</taxon>
        <taxon>Clostridia</taxon>
        <taxon>Eubacteriales</taxon>
        <taxon>Oscillospiraceae</taxon>
        <taxon>Flavonifractor</taxon>
    </lineage>
</organism>